<dbReference type="InterPro" id="IPR016181">
    <property type="entry name" value="Acyl_CoA_acyltransferase"/>
</dbReference>
<accession>A0A7Z0ET05</accession>
<dbReference type="RefSeq" id="WP_218898088.1">
    <property type="nucleotide sequence ID" value="NZ_JACCFS010000001.1"/>
</dbReference>
<dbReference type="PANTHER" id="PTHR43072">
    <property type="entry name" value="N-ACETYLTRANSFERASE"/>
    <property type="match status" value="1"/>
</dbReference>
<dbReference type="EMBL" id="JACCFS010000001">
    <property type="protein sequence ID" value="NYJ37717.1"/>
    <property type="molecule type" value="Genomic_DNA"/>
</dbReference>
<evidence type="ECO:0000313" key="4">
    <source>
        <dbReference type="Proteomes" id="UP000572051"/>
    </source>
</evidence>
<evidence type="ECO:0000259" key="2">
    <source>
        <dbReference type="PROSITE" id="PS51186"/>
    </source>
</evidence>
<keyword evidence="3" id="KW-0808">Transferase</keyword>
<dbReference type="InterPro" id="IPR036397">
    <property type="entry name" value="RNaseH_sf"/>
</dbReference>
<dbReference type="Gene3D" id="3.30.420.10">
    <property type="entry name" value="Ribonuclease H-like superfamily/Ribonuclease H"/>
    <property type="match status" value="1"/>
</dbReference>
<dbReference type="PROSITE" id="PS51186">
    <property type="entry name" value="GNAT"/>
    <property type="match status" value="1"/>
</dbReference>
<dbReference type="GO" id="GO:0016747">
    <property type="term" value="F:acyltransferase activity, transferring groups other than amino-acyl groups"/>
    <property type="evidence" value="ECO:0007669"/>
    <property type="project" value="InterPro"/>
</dbReference>
<reference evidence="3 4" key="1">
    <citation type="submission" date="2020-07" db="EMBL/GenBank/DDBJ databases">
        <title>Sequencing the genomes of 1000 actinobacteria strains.</title>
        <authorList>
            <person name="Klenk H.-P."/>
        </authorList>
    </citation>
    <scope>NUCLEOTIDE SEQUENCE [LARGE SCALE GENOMIC DNA]</scope>
    <source>
        <strain evidence="3 4">DSM 44442</strain>
    </source>
</reference>
<dbReference type="SUPFAM" id="SSF55729">
    <property type="entry name" value="Acyl-CoA N-acyltransferases (Nat)"/>
    <property type="match status" value="1"/>
</dbReference>
<dbReference type="GO" id="GO:0003676">
    <property type="term" value="F:nucleic acid binding"/>
    <property type="evidence" value="ECO:0007669"/>
    <property type="project" value="InterPro"/>
</dbReference>
<protein>
    <submittedName>
        <fullName evidence="3">GNAT superfamily N-acetyltransferase</fullName>
    </submittedName>
</protein>
<feature type="region of interest" description="Disordered" evidence="1">
    <location>
        <begin position="1"/>
        <end position="21"/>
    </location>
</feature>
<evidence type="ECO:0000256" key="1">
    <source>
        <dbReference type="SAM" id="MobiDB-lite"/>
    </source>
</evidence>
<organism evidence="3 4">
    <name type="scientific">Nocardiopsis aegyptia</name>
    <dbReference type="NCBI Taxonomy" id="220378"/>
    <lineage>
        <taxon>Bacteria</taxon>
        <taxon>Bacillati</taxon>
        <taxon>Actinomycetota</taxon>
        <taxon>Actinomycetes</taxon>
        <taxon>Streptosporangiales</taxon>
        <taxon>Nocardiopsidaceae</taxon>
        <taxon>Nocardiopsis</taxon>
    </lineage>
</organism>
<dbReference type="AlphaFoldDB" id="A0A7Z0ET05"/>
<gene>
    <name evidence="3" type="ORF">HNR10_005598</name>
</gene>
<dbReference type="CDD" id="cd04301">
    <property type="entry name" value="NAT_SF"/>
    <property type="match status" value="1"/>
</dbReference>
<proteinExistence type="predicted"/>
<evidence type="ECO:0000313" key="3">
    <source>
        <dbReference type="EMBL" id="NYJ37717.1"/>
    </source>
</evidence>
<name>A0A7Z0ET05_9ACTN</name>
<dbReference type="Pfam" id="PF00583">
    <property type="entry name" value="Acetyltransf_1"/>
    <property type="match status" value="1"/>
</dbReference>
<feature type="domain" description="N-acetyltransferase" evidence="2">
    <location>
        <begin position="24"/>
        <end position="178"/>
    </location>
</feature>
<dbReference type="Proteomes" id="UP000572051">
    <property type="component" value="Unassembled WGS sequence"/>
</dbReference>
<dbReference type="InterPro" id="IPR000182">
    <property type="entry name" value="GNAT_dom"/>
</dbReference>
<sequence>MDERRTHRSSGAGRAERGEVTVPPVIRDLTRHDLAGCGWSGGPHHVAAVAGALERAAAGEVDYVAVCAPSQAPPAIGGVDFQPFPDAGYLWQPAVHPFVRRRGVGTVLVRALEDRVRRRGLSRAELCYEEHDAGNRAFCERLGYTAYGTVPDGWEQRLPSGEVSFHETTCVRMRRGLRVRPPAVPVRWVFPPGCGRHPWLSEHVPAWTNDLRQEARRLGDPVLPAQPRDAHHALADARHNVTRARALGLLPQE</sequence>
<keyword evidence="4" id="KW-1185">Reference proteome</keyword>
<dbReference type="Gene3D" id="3.40.630.30">
    <property type="match status" value="1"/>
</dbReference>
<comment type="caution">
    <text evidence="3">The sequence shown here is derived from an EMBL/GenBank/DDBJ whole genome shotgun (WGS) entry which is preliminary data.</text>
</comment>